<dbReference type="Pfam" id="PF16197">
    <property type="entry name" value="KAsynt_C_assoc"/>
    <property type="match status" value="1"/>
</dbReference>
<dbReference type="InterPro" id="IPR015424">
    <property type="entry name" value="PyrdxlP-dep_Trfase"/>
</dbReference>
<feature type="domain" description="Carrier" evidence="7">
    <location>
        <begin position="631"/>
        <end position="709"/>
    </location>
</feature>
<dbReference type="EMBL" id="FPIZ01000031">
    <property type="protein sequence ID" value="SFW87119.1"/>
    <property type="molecule type" value="Genomic_DNA"/>
</dbReference>
<dbReference type="InterPro" id="IPR018201">
    <property type="entry name" value="Ketoacyl_synth_AS"/>
</dbReference>
<gene>
    <name evidence="9" type="ORF">SAMN05661012_06023</name>
    <name evidence="10" type="ORF">SR876_33470</name>
</gene>
<evidence type="ECO:0000313" key="12">
    <source>
        <dbReference type="Proteomes" id="UP001326715"/>
    </source>
</evidence>
<dbReference type="SUPFAM" id="SSF53901">
    <property type="entry name" value="Thiolase-like"/>
    <property type="match status" value="1"/>
</dbReference>
<dbReference type="GO" id="GO:0004312">
    <property type="term" value="F:fatty acid synthase activity"/>
    <property type="evidence" value="ECO:0007669"/>
    <property type="project" value="TreeGrafter"/>
</dbReference>
<dbReference type="InterPro" id="IPR036736">
    <property type="entry name" value="ACP-like_sf"/>
</dbReference>
<dbReference type="SMART" id="SM00823">
    <property type="entry name" value="PKS_PP"/>
    <property type="match status" value="1"/>
</dbReference>
<dbReference type="GO" id="GO:0005886">
    <property type="term" value="C:plasma membrane"/>
    <property type="evidence" value="ECO:0007669"/>
    <property type="project" value="TreeGrafter"/>
</dbReference>
<organism evidence="9 11">
    <name type="scientific">Chitinophaga sancti</name>
    <dbReference type="NCBI Taxonomy" id="1004"/>
    <lineage>
        <taxon>Bacteria</taxon>
        <taxon>Pseudomonadati</taxon>
        <taxon>Bacteroidota</taxon>
        <taxon>Chitinophagia</taxon>
        <taxon>Chitinophagales</taxon>
        <taxon>Chitinophagaceae</taxon>
        <taxon>Chitinophaga</taxon>
    </lineage>
</organism>
<keyword evidence="6" id="KW-0663">Pyridoxal phosphate</keyword>
<dbReference type="InterPro" id="IPR005814">
    <property type="entry name" value="Aminotrans_3"/>
</dbReference>
<dbReference type="Gene3D" id="3.40.47.10">
    <property type="match status" value="1"/>
</dbReference>
<evidence type="ECO:0000256" key="5">
    <source>
        <dbReference type="ARBA" id="ARBA00022679"/>
    </source>
</evidence>
<dbReference type="Pfam" id="PF00202">
    <property type="entry name" value="Aminotran_3"/>
    <property type="match status" value="1"/>
</dbReference>
<evidence type="ECO:0000256" key="4">
    <source>
        <dbReference type="ARBA" id="ARBA00022553"/>
    </source>
</evidence>
<dbReference type="SUPFAM" id="SSF52777">
    <property type="entry name" value="CoA-dependent acyltransferases"/>
    <property type="match status" value="2"/>
</dbReference>
<reference evidence="9 11" key="1">
    <citation type="submission" date="2016-11" db="EMBL/GenBank/DDBJ databases">
        <authorList>
            <person name="Jaros S."/>
            <person name="Januszkiewicz K."/>
            <person name="Wedrychowicz H."/>
        </authorList>
    </citation>
    <scope>NUCLEOTIDE SEQUENCE [LARGE SCALE GENOMIC DNA]</scope>
    <source>
        <strain evidence="9 11">DSM 784</strain>
    </source>
</reference>
<dbReference type="Gene3D" id="3.40.640.10">
    <property type="entry name" value="Type I PLP-dependent aspartate aminotransferase-like (Major domain)"/>
    <property type="match status" value="1"/>
</dbReference>
<dbReference type="InterPro" id="IPR006162">
    <property type="entry name" value="Ppantetheine_attach_site"/>
</dbReference>
<dbReference type="Gene3D" id="3.30.559.30">
    <property type="entry name" value="Nonribosomal peptide synthetase, condensation domain"/>
    <property type="match status" value="1"/>
</dbReference>
<dbReference type="InterPro" id="IPR015422">
    <property type="entry name" value="PyrdxlP-dep_Trfase_small"/>
</dbReference>
<dbReference type="Pfam" id="PF02801">
    <property type="entry name" value="Ketoacyl-synt_C"/>
    <property type="match status" value="1"/>
</dbReference>
<name>A0A1K1SSR4_9BACT</name>
<evidence type="ECO:0000259" key="7">
    <source>
        <dbReference type="PROSITE" id="PS50075"/>
    </source>
</evidence>
<evidence type="ECO:0000256" key="2">
    <source>
        <dbReference type="ARBA" id="ARBA00001957"/>
    </source>
</evidence>
<dbReference type="InterPro" id="IPR001242">
    <property type="entry name" value="Condensation_dom"/>
</dbReference>
<dbReference type="SMART" id="SM01294">
    <property type="entry name" value="PKS_PP_betabranch"/>
    <property type="match status" value="1"/>
</dbReference>
<dbReference type="Proteomes" id="UP000183788">
    <property type="component" value="Unassembled WGS sequence"/>
</dbReference>
<reference evidence="10 12" key="2">
    <citation type="submission" date="2023-11" db="EMBL/GenBank/DDBJ databases">
        <title>MicrobeMod: A computational toolkit for identifying prokaryotic methylation and restriction-modification with nanopore sequencing.</title>
        <authorList>
            <person name="Crits-Christoph A."/>
            <person name="Kang S.C."/>
            <person name="Lee H."/>
            <person name="Ostrov N."/>
        </authorList>
    </citation>
    <scope>NUCLEOTIDE SEQUENCE [LARGE SCALE GENOMIC DNA]</scope>
    <source>
        <strain evidence="10 12">ATCC 23090</strain>
    </source>
</reference>
<comment type="cofactor">
    <cofactor evidence="2">
        <name>pantetheine 4'-phosphate</name>
        <dbReference type="ChEBI" id="CHEBI:47942"/>
    </cofactor>
</comment>
<proteinExistence type="predicted"/>
<dbReference type="SMART" id="SM00825">
    <property type="entry name" value="PKS_KS"/>
    <property type="match status" value="1"/>
</dbReference>
<dbReference type="InterPro" id="IPR009081">
    <property type="entry name" value="PP-bd_ACP"/>
</dbReference>
<dbReference type="Gene3D" id="3.30.559.10">
    <property type="entry name" value="Chloramphenicol acetyltransferase-like domain"/>
    <property type="match status" value="1"/>
</dbReference>
<dbReference type="InterPro" id="IPR049704">
    <property type="entry name" value="Aminotrans_3_PPA_site"/>
</dbReference>
<dbReference type="GO" id="GO:0004315">
    <property type="term" value="F:3-oxoacyl-[acyl-carrier-protein] synthase activity"/>
    <property type="evidence" value="ECO:0007669"/>
    <property type="project" value="InterPro"/>
</dbReference>
<dbReference type="Pfam" id="PF00668">
    <property type="entry name" value="Condensation"/>
    <property type="match status" value="1"/>
</dbReference>
<evidence type="ECO:0000313" key="11">
    <source>
        <dbReference type="Proteomes" id="UP000183788"/>
    </source>
</evidence>
<dbReference type="Pfam" id="PF00550">
    <property type="entry name" value="PP-binding"/>
    <property type="match status" value="1"/>
</dbReference>
<evidence type="ECO:0000259" key="8">
    <source>
        <dbReference type="PROSITE" id="PS52004"/>
    </source>
</evidence>
<dbReference type="PROSITE" id="PS00012">
    <property type="entry name" value="PHOSPHOPANTETHEINE"/>
    <property type="match status" value="1"/>
</dbReference>
<dbReference type="CDD" id="cd00833">
    <property type="entry name" value="PKS"/>
    <property type="match status" value="1"/>
</dbReference>
<keyword evidence="3" id="KW-0596">Phosphopantetheine</keyword>
<dbReference type="GO" id="GO:0071770">
    <property type="term" value="P:DIM/DIP cell wall layer assembly"/>
    <property type="evidence" value="ECO:0007669"/>
    <property type="project" value="TreeGrafter"/>
</dbReference>
<dbReference type="PROSITE" id="PS00606">
    <property type="entry name" value="KS3_1"/>
    <property type="match status" value="1"/>
</dbReference>
<dbReference type="RefSeq" id="WP_072365574.1">
    <property type="nucleotide sequence ID" value="NZ_CP139972.1"/>
</dbReference>
<dbReference type="InterPro" id="IPR014030">
    <property type="entry name" value="Ketoacyl_synth_N"/>
</dbReference>
<dbReference type="PROSITE" id="PS00600">
    <property type="entry name" value="AA_TRANSFER_CLASS_3"/>
    <property type="match status" value="1"/>
</dbReference>
<dbReference type="CDD" id="cd00610">
    <property type="entry name" value="OAT_like"/>
    <property type="match status" value="1"/>
</dbReference>
<dbReference type="Pfam" id="PF00109">
    <property type="entry name" value="ketoacyl-synt"/>
    <property type="match status" value="1"/>
</dbReference>
<dbReference type="Gene3D" id="1.10.1240.100">
    <property type="match status" value="1"/>
</dbReference>
<dbReference type="PANTHER" id="PTHR43775">
    <property type="entry name" value="FATTY ACID SYNTHASE"/>
    <property type="match status" value="1"/>
</dbReference>
<comment type="cofactor">
    <cofactor evidence="1">
        <name>pyridoxal 5'-phosphate</name>
        <dbReference type="ChEBI" id="CHEBI:597326"/>
    </cofactor>
</comment>
<dbReference type="GO" id="GO:0031177">
    <property type="term" value="F:phosphopantetheine binding"/>
    <property type="evidence" value="ECO:0007669"/>
    <property type="project" value="InterPro"/>
</dbReference>
<evidence type="ECO:0000313" key="9">
    <source>
        <dbReference type="EMBL" id="SFW87119.1"/>
    </source>
</evidence>
<keyword evidence="4" id="KW-0597">Phosphoprotein</keyword>
<dbReference type="Gene3D" id="3.90.1150.10">
    <property type="entry name" value="Aspartate Aminotransferase, domain 1"/>
    <property type="match status" value="1"/>
</dbReference>
<evidence type="ECO:0000256" key="6">
    <source>
        <dbReference type="ARBA" id="ARBA00022898"/>
    </source>
</evidence>
<dbReference type="PANTHER" id="PTHR43775:SF37">
    <property type="entry name" value="SI:DKEY-61P9.11"/>
    <property type="match status" value="1"/>
</dbReference>
<dbReference type="InterPro" id="IPR014031">
    <property type="entry name" value="Ketoacyl_synth_C"/>
</dbReference>
<dbReference type="Gene3D" id="1.10.1200.10">
    <property type="entry name" value="ACP-like"/>
    <property type="match status" value="1"/>
</dbReference>
<feature type="domain" description="Ketosynthase family 3 (KS3)" evidence="8">
    <location>
        <begin position="37"/>
        <end position="464"/>
    </location>
</feature>
<dbReference type="SUPFAM" id="SSF47336">
    <property type="entry name" value="ACP-like"/>
    <property type="match status" value="1"/>
</dbReference>
<evidence type="ECO:0000313" key="10">
    <source>
        <dbReference type="EMBL" id="WQG89844.1"/>
    </source>
</evidence>
<dbReference type="PROSITE" id="PS50075">
    <property type="entry name" value="CARRIER"/>
    <property type="match status" value="1"/>
</dbReference>
<protein>
    <submittedName>
        <fullName evidence="10">Aminotransferase class III-fold pyridoxal phosphate-dependent enzyme</fullName>
    </submittedName>
    <submittedName>
        <fullName evidence="9">Ketoacyl-synthetase C-terminal extension</fullName>
    </submittedName>
</protein>
<sequence length="1647" mass="179950">MKKDEKFAELSPLQKAYLRMEEYKTRLQQLETQGARRMDVAVIGVALRFPQADTPAAYWNNLLAGRDHITTFPAQRSEDISAYMRAAGKPLPTGYREAAFLSRIDEFDHRFFKFKHKEAALMHPLQRLLLQTSWQAMEDAGYLNTPATENTGIYLGVSGDITYGQYLDMIVASDQQRLSSNALTGNNNAITSSRISYFLDLKGPAITIDTACSSSLVAIHQACRALMNGDCEMALAGGGRLYLVPEAGQYEVGFESPTARTKAFDAAADGAGVGEGVAVILLKPLHKAVADGDRIHAIIKGSAVNQDGTSAGITAPNMAAQEAVLKSAWEAANVDPASITFIESHGTGTALGDPIEFQALTDAFGQQAVKNSCALGAVKSNIGHLFEAAGVAGLVKCILALQHQTIPAVINYTSPNPEINLADSPFYINTEAISWNPPASVGVRRCGVSSFGISGTNAHVVLEEYVPTPVAATNGKVKESAYLFTLSADSSEDLQVLANTYVSWLADKSAADLENICFATNTARGHYSWRIAFVTDSITHLTDSLKKAASLKMQAARRFRVEPGVSSLKELAELYLEGGIIDWDALYKNTHAVKIALPPYPLNAVRCWPVFTKVAAVNSAAPAAAQITVSYTRDQVYAALRTMIAKDTDLKPEDIGEDADFMHLGLDSLIIMQLIQGIRKEWKLQLEMAQFYEKLNTLRSLTDYLLENISGVAASVAAPAATVAVPAAQAGAAPTQINYYVPYKEVQKKSDHNLSPQQLQHLQQLSARINKRTAKSKDSTQAYRQVLANNRNVAGFRPELKEITYQIIAESGSGANIVDVDGNRYVDLTMGFGVNLLGYNPEFIHSTLLAEMKNGFPVGPMVDTAGKVATLITEMTGVERVAFYNSGSEAVMVALRLARATTGRSRVVFFKGSYHGTFDGVLALANALDPATSIPLAPGIAENYVSNVTVLDYGTPASLEFIRAHAHELAAVLVEPVQSRKPDIQPRDFLHAVREITAAAGAAMIIDEVITGFRIHQGGAQAWFGVKADLVTYGKIVGGGMPIGVVGGTSRFMDAVDGGMWKFGDASFPDKTTTFVAGTFNQHPLTMRAALSILTYLKQEGPQLQEKLNARTAQLANRLNEYLTGKRIPVSVVHFGSLFRFVLKGNWELFFQHLLANGVYVWEGRNCFLSTAHTDEHIEYIYKAVIRSLTEMIEGGWVSVEQPAAATQLVPFTEEQEQLYALSAADLQASSAFNENQVADLRGPLNKKALREAINIVVNRHQALRTISLSEKGMLVASSAEVSFEEVNIAALQHRGLTIEEWLSERGKEPFHPDHGPFIRFLLLEHASEHHSLLMTAHHIVADGWSIEQIWSEIGLAYSSITGKEPVALPAATTIASFNKWQQQMQQEHTAANNAFWKAAFEKDYPAIELPADKLSAAATGKPGDSFTLTIDPALRKQLQAFAQQEKLTLFHILLGAYNLLLHRLAGQDAFVIGIPSAGQAQMGENCLVGQCVSMLPYHSLYAPEIPLREYLLGIRTGLANIIQHQHCSFVSLLREANLVPPRITTEIDMNSVKNRFRFRDLEVAVTFPPVQFVKYDLSISLIEMDEQLLAGFYFNTALFNRSTVENWADCYTTLLADIVANPEKPAGELMINSEESEKVFDAWNNL</sequence>
<accession>A0A1K1SSR4</accession>
<evidence type="ECO:0000256" key="1">
    <source>
        <dbReference type="ARBA" id="ARBA00001933"/>
    </source>
</evidence>
<dbReference type="GO" id="GO:0005737">
    <property type="term" value="C:cytoplasm"/>
    <property type="evidence" value="ECO:0007669"/>
    <property type="project" value="TreeGrafter"/>
</dbReference>
<dbReference type="STRING" id="1004.SAMN05661012_06023"/>
<keyword evidence="5" id="KW-0808">Transferase</keyword>
<dbReference type="InterPro" id="IPR050091">
    <property type="entry name" value="PKS_NRPS_Biosynth_Enz"/>
</dbReference>
<dbReference type="SUPFAM" id="SSF53383">
    <property type="entry name" value="PLP-dependent transferases"/>
    <property type="match status" value="1"/>
</dbReference>
<dbReference type="PROSITE" id="PS52004">
    <property type="entry name" value="KS3_2"/>
    <property type="match status" value="1"/>
</dbReference>
<dbReference type="InterPro" id="IPR015421">
    <property type="entry name" value="PyrdxlP-dep_Trfase_major"/>
</dbReference>
<dbReference type="InterPro" id="IPR020841">
    <property type="entry name" value="PKS_Beta-ketoAc_synthase_dom"/>
</dbReference>
<dbReference type="GO" id="GO:0006633">
    <property type="term" value="P:fatty acid biosynthetic process"/>
    <property type="evidence" value="ECO:0007669"/>
    <property type="project" value="InterPro"/>
</dbReference>
<dbReference type="EMBL" id="CP140154">
    <property type="protein sequence ID" value="WQG89844.1"/>
    <property type="molecule type" value="Genomic_DNA"/>
</dbReference>
<keyword evidence="10" id="KW-0032">Aminotransferase</keyword>
<dbReference type="OrthoDB" id="9778690at2"/>
<evidence type="ECO:0000256" key="3">
    <source>
        <dbReference type="ARBA" id="ARBA00022450"/>
    </source>
</evidence>
<dbReference type="Proteomes" id="UP001326715">
    <property type="component" value="Chromosome"/>
</dbReference>
<dbReference type="GO" id="GO:0030170">
    <property type="term" value="F:pyridoxal phosphate binding"/>
    <property type="evidence" value="ECO:0007669"/>
    <property type="project" value="InterPro"/>
</dbReference>
<dbReference type="InterPro" id="IPR020806">
    <property type="entry name" value="PKS_PP-bd"/>
</dbReference>
<keyword evidence="12" id="KW-1185">Reference proteome</keyword>
<dbReference type="InterPro" id="IPR023213">
    <property type="entry name" value="CAT-like_dom_sf"/>
</dbReference>
<dbReference type="InterPro" id="IPR032821">
    <property type="entry name" value="PKS_assoc"/>
</dbReference>
<dbReference type="GO" id="GO:0008483">
    <property type="term" value="F:transaminase activity"/>
    <property type="evidence" value="ECO:0007669"/>
    <property type="project" value="UniProtKB-KW"/>
</dbReference>
<dbReference type="InterPro" id="IPR016039">
    <property type="entry name" value="Thiolase-like"/>
</dbReference>